<name>A0A0C1YKB7_9CYAN</name>
<sequence>MAVPFTSDFRNLQRWLGGSLLAVGLLSGMGSTVLAQESEVRRIDSVSTSDFSVPHADSLVAEGTAAIATQDYTEAISKLDEARELYNQLSLFYQELAQMFFGVDTRQNRSNRDLAIEAAQKRDETTYQLALIYRSQGQPEEAIPLLMEVLRSQQPTRDLGEQAYQQLFEMGFVEAPYEFN</sequence>
<evidence type="ECO:0000313" key="1">
    <source>
        <dbReference type="EMBL" id="NEV69847.1"/>
    </source>
</evidence>
<proteinExistence type="predicted"/>
<reference evidence="1" key="2">
    <citation type="journal article" date="2015" name="Genome Announc.">
        <title>Draft Genome Sequence of Filamentous Marine Cyanobacterium Lyngbya confervoides Strain BDU141951.</title>
        <authorList>
            <person name="Chandrababunaidu M.M."/>
            <person name="Sen D."/>
            <person name="Tripathy S."/>
        </authorList>
    </citation>
    <scope>NUCLEOTIDE SEQUENCE</scope>
    <source>
        <strain evidence="1">BDU141951</strain>
    </source>
</reference>
<gene>
    <name evidence="1" type="ORF">QQ91_022385</name>
</gene>
<comment type="caution">
    <text evidence="1">The sequence shown here is derived from an EMBL/GenBank/DDBJ whole genome shotgun (WGS) entry which is preliminary data.</text>
</comment>
<reference evidence="1" key="1">
    <citation type="submission" date="2014-11" db="EMBL/GenBank/DDBJ databases">
        <authorList>
            <person name="Malar M.C."/>
            <person name="Sen D."/>
            <person name="Tripathy S."/>
        </authorList>
    </citation>
    <scope>NUCLEOTIDE SEQUENCE</scope>
    <source>
        <strain evidence="1">BDU141951</strain>
    </source>
</reference>
<dbReference type="InterPro" id="IPR011990">
    <property type="entry name" value="TPR-like_helical_dom_sf"/>
</dbReference>
<dbReference type="Gene3D" id="1.25.40.10">
    <property type="entry name" value="Tetratricopeptide repeat domain"/>
    <property type="match status" value="1"/>
</dbReference>
<dbReference type="Pfam" id="PF13181">
    <property type="entry name" value="TPR_8"/>
    <property type="match status" value="1"/>
</dbReference>
<accession>A0A0C1YKB7</accession>
<reference evidence="1" key="3">
    <citation type="submission" date="2020-02" db="EMBL/GenBank/DDBJ databases">
        <authorList>
            <person name="Sarangi A.N."/>
            <person name="Ghosh S."/>
            <person name="Mukherjee M."/>
            <person name="Tripathy S."/>
        </authorList>
    </citation>
    <scope>NUCLEOTIDE SEQUENCE</scope>
    <source>
        <strain evidence="1">BDU141951</strain>
    </source>
</reference>
<organism evidence="1">
    <name type="scientific">Lyngbya confervoides BDU141951</name>
    <dbReference type="NCBI Taxonomy" id="1574623"/>
    <lineage>
        <taxon>Bacteria</taxon>
        <taxon>Bacillati</taxon>
        <taxon>Cyanobacteriota</taxon>
        <taxon>Cyanophyceae</taxon>
        <taxon>Oscillatoriophycideae</taxon>
        <taxon>Oscillatoriales</taxon>
        <taxon>Microcoleaceae</taxon>
        <taxon>Lyngbya</taxon>
    </lineage>
</organism>
<dbReference type="InterPro" id="IPR019734">
    <property type="entry name" value="TPR_rpt"/>
</dbReference>
<protein>
    <recommendedName>
        <fullName evidence="2">Tetratricopeptide repeat protein</fullName>
    </recommendedName>
</protein>
<dbReference type="SUPFAM" id="SSF48452">
    <property type="entry name" value="TPR-like"/>
    <property type="match status" value="1"/>
</dbReference>
<dbReference type="EMBL" id="JTHE02000003">
    <property type="protein sequence ID" value="NEV69847.1"/>
    <property type="molecule type" value="Genomic_DNA"/>
</dbReference>
<evidence type="ECO:0008006" key="2">
    <source>
        <dbReference type="Google" id="ProtNLM"/>
    </source>
</evidence>
<dbReference type="AlphaFoldDB" id="A0A0C1YKB7"/>